<protein>
    <recommendedName>
        <fullName evidence="2">Tetracyclin repressor-like C-terminal domain-containing protein</fullName>
    </recommendedName>
</protein>
<dbReference type="EMBL" id="BART01028447">
    <property type="protein sequence ID" value="GAG90495.1"/>
    <property type="molecule type" value="Genomic_DNA"/>
</dbReference>
<comment type="caution">
    <text evidence="1">The sequence shown here is derived from an EMBL/GenBank/DDBJ whole genome shotgun (WGS) entry which is preliminary data.</text>
</comment>
<accession>X1B610</accession>
<name>X1B610_9ZZZZ</name>
<proteinExistence type="predicted"/>
<gene>
    <name evidence="1" type="ORF">S01H4_50152</name>
</gene>
<dbReference type="AlphaFoldDB" id="X1B610"/>
<reference evidence="1" key="1">
    <citation type="journal article" date="2014" name="Front. Microbiol.">
        <title>High frequency of phylogenetically diverse reductive dehalogenase-homologous genes in deep subseafloor sedimentary metagenomes.</title>
        <authorList>
            <person name="Kawai M."/>
            <person name="Futagami T."/>
            <person name="Toyoda A."/>
            <person name="Takaki Y."/>
            <person name="Nishi S."/>
            <person name="Hori S."/>
            <person name="Arai W."/>
            <person name="Tsubouchi T."/>
            <person name="Morono Y."/>
            <person name="Uchiyama I."/>
            <person name="Ito T."/>
            <person name="Fujiyama A."/>
            <person name="Inagaki F."/>
            <person name="Takami H."/>
        </authorList>
    </citation>
    <scope>NUCLEOTIDE SEQUENCE</scope>
    <source>
        <strain evidence="1">Expedition CK06-06</strain>
    </source>
</reference>
<evidence type="ECO:0008006" key="2">
    <source>
        <dbReference type="Google" id="ProtNLM"/>
    </source>
</evidence>
<organism evidence="1">
    <name type="scientific">marine sediment metagenome</name>
    <dbReference type="NCBI Taxonomy" id="412755"/>
    <lineage>
        <taxon>unclassified sequences</taxon>
        <taxon>metagenomes</taxon>
        <taxon>ecological metagenomes</taxon>
    </lineage>
</organism>
<feature type="non-terminal residue" evidence="1">
    <location>
        <position position="1"/>
    </location>
</feature>
<evidence type="ECO:0000313" key="1">
    <source>
        <dbReference type="EMBL" id="GAG90495.1"/>
    </source>
</evidence>
<sequence>TRILLDDPMELERLAEGLDFEGIMTRSAAMFAPLYEEVRKAQERGEMIAADVSQISYALGLIKLLPVNRDRLPKDLYDAMLGFAPQVIADGLTCPARRNKEST</sequence>